<dbReference type="PROSITE" id="PS51257">
    <property type="entry name" value="PROKAR_LIPOPROTEIN"/>
    <property type="match status" value="1"/>
</dbReference>
<dbReference type="Gene3D" id="3.40.50.200">
    <property type="entry name" value="Peptidase S8/S53 domain"/>
    <property type="match status" value="1"/>
</dbReference>
<dbReference type="InterPro" id="IPR023827">
    <property type="entry name" value="Peptidase_S8_Asp-AS"/>
</dbReference>
<sequence>MINQKQLWKKPALYAGILIGALAFSCQQEAESPITGDSIEFVKYQSGDVIPGKYIVTLMPTGISFRKDLSYSAVQASMRKTGSDLLAKYRIDQENLGYVYGSSIEGFAVSLTDEQYQAISKDPSVKAIEQDRVIALAPPPGKGPGNGGGGGGGTSSQEIPYGIARVGGGATYVGSNKAYVIDSGIDASHPDLNVDVNLGFNAFTKGKDSNLSSDGNGHGTHVAGTIGAIDNEIGVVGVAAGVKVVPVKVLDSRGSGSYSGVIAGVDFVKANAASGDVANMSLGGPTSAALDAAVIALGNAGVKVALAAGNESTNANNSSPARVNGDNIFTVSAIDNNDRFASFSNFGNPPIDFAAPGVGVLSTVPGGYASYNGTSMASPHVCGLLLYGTPRDGGNAINDPSGPADVIAIK</sequence>
<feature type="domain" description="Peptidase S8/S53" evidence="9">
    <location>
        <begin position="180"/>
        <end position="385"/>
    </location>
</feature>
<feature type="chain" id="PRO_5047232407" evidence="8">
    <location>
        <begin position="31"/>
        <end position="410"/>
    </location>
</feature>
<dbReference type="EMBL" id="FXUA01000007">
    <property type="protein sequence ID" value="SMP31702.1"/>
    <property type="molecule type" value="Genomic_DNA"/>
</dbReference>
<dbReference type="PRINTS" id="PR00723">
    <property type="entry name" value="SUBTILISIN"/>
</dbReference>
<feature type="signal peptide" evidence="8">
    <location>
        <begin position="1"/>
        <end position="30"/>
    </location>
</feature>
<dbReference type="InterPro" id="IPR036852">
    <property type="entry name" value="Peptidase_S8/S53_dom_sf"/>
</dbReference>
<dbReference type="InterPro" id="IPR023828">
    <property type="entry name" value="Peptidase_S8_Ser-AS"/>
</dbReference>
<dbReference type="Pfam" id="PF00082">
    <property type="entry name" value="Peptidase_S8"/>
    <property type="match status" value="1"/>
</dbReference>
<dbReference type="InterPro" id="IPR050131">
    <property type="entry name" value="Peptidase_S8_subtilisin-like"/>
</dbReference>
<feature type="domain" description="Inhibitor I9" evidence="10">
    <location>
        <begin position="53"/>
        <end position="136"/>
    </location>
</feature>
<feature type="active site" description="Charge relay system" evidence="5">
    <location>
        <position position="375"/>
    </location>
</feature>
<dbReference type="PROSITE" id="PS00138">
    <property type="entry name" value="SUBTILASE_SER"/>
    <property type="match status" value="1"/>
</dbReference>
<evidence type="ECO:0000256" key="7">
    <source>
        <dbReference type="SAM" id="MobiDB-lite"/>
    </source>
</evidence>
<dbReference type="InterPro" id="IPR015500">
    <property type="entry name" value="Peptidase_S8_subtilisin-rel"/>
</dbReference>
<protein>
    <submittedName>
        <fullName evidence="11">Peptidase inhibitor I9</fullName>
    </submittedName>
</protein>
<keyword evidence="2 5" id="KW-0645">Protease</keyword>
<evidence type="ECO:0000256" key="6">
    <source>
        <dbReference type="RuleBase" id="RU003355"/>
    </source>
</evidence>
<evidence type="ECO:0000313" key="12">
    <source>
        <dbReference type="Proteomes" id="UP001157915"/>
    </source>
</evidence>
<evidence type="ECO:0000256" key="3">
    <source>
        <dbReference type="ARBA" id="ARBA00022801"/>
    </source>
</evidence>
<dbReference type="PROSITE" id="PS00137">
    <property type="entry name" value="SUBTILASE_HIS"/>
    <property type="match status" value="1"/>
</dbReference>
<accession>A0ABY1PFS2</accession>
<dbReference type="InterPro" id="IPR037045">
    <property type="entry name" value="S8pro/Inhibitor_I9_sf"/>
</dbReference>
<keyword evidence="3 5" id="KW-0378">Hydrolase</keyword>
<comment type="similarity">
    <text evidence="1 5 6">Belongs to the peptidase S8 family.</text>
</comment>
<dbReference type="Pfam" id="PF05922">
    <property type="entry name" value="Inhibitor_I9"/>
    <property type="match status" value="1"/>
</dbReference>
<dbReference type="InterPro" id="IPR000209">
    <property type="entry name" value="Peptidase_S8/S53_dom"/>
</dbReference>
<feature type="active site" description="Charge relay system" evidence="5">
    <location>
        <position position="218"/>
    </location>
</feature>
<dbReference type="InterPro" id="IPR010259">
    <property type="entry name" value="S8pro/Inhibitor_I9"/>
</dbReference>
<evidence type="ECO:0000256" key="1">
    <source>
        <dbReference type="ARBA" id="ARBA00011073"/>
    </source>
</evidence>
<evidence type="ECO:0000313" key="11">
    <source>
        <dbReference type="EMBL" id="SMP31702.1"/>
    </source>
</evidence>
<organism evidence="11 12">
    <name type="scientific">Algoriphagus winogradskyi</name>
    <dbReference type="NCBI Taxonomy" id="237017"/>
    <lineage>
        <taxon>Bacteria</taxon>
        <taxon>Pseudomonadati</taxon>
        <taxon>Bacteroidota</taxon>
        <taxon>Cytophagia</taxon>
        <taxon>Cytophagales</taxon>
        <taxon>Cyclobacteriaceae</taxon>
        <taxon>Algoriphagus</taxon>
    </lineage>
</organism>
<comment type="caution">
    <text evidence="11">The sequence shown here is derived from an EMBL/GenBank/DDBJ whole genome shotgun (WGS) entry which is preliminary data.</text>
</comment>
<evidence type="ECO:0000256" key="4">
    <source>
        <dbReference type="ARBA" id="ARBA00022825"/>
    </source>
</evidence>
<feature type="compositionally biased region" description="Gly residues" evidence="7">
    <location>
        <begin position="143"/>
        <end position="154"/>
    </location>
</feature>
<dbReference type="PANTHER" id="PTHR43806">
    <property type="entry name" value="PEPTIDASE S8"/>
    <property type="match status" value="1"/>
</dbReference>
<keyword evidence="12" id="KW-1185">Reference proteome</keyword>
<name>A0ABY1PFS2_9BACT</name>
<dbReference type="RefSeq" id="WP_283414209.1">
    <property type="nucleotide sequence ID" value="NZ_FXUA01000007.1"/>
</dbReference>
<dbReference type="InterPro" id="IPR022398">
    <property type="entry name" value="Peptidase_S8_His-AS"/>
</dbReference>
<dbReference type="PANTHER" id="PTHR43806:SF11">
    <property type="entry name" value="CEREVISIN-RELATED"/>
    <property type="match status" value="1"/>
</dbReference>
<keyword evidence="8" id="KW-0732">Signal</keyword>
<feature type="active site" description="Charge relay system" evidence="5">
    <location>
        <position position="182"/>
    </location>
</feature>
<dbReference type="SUPFAM" id="SSF54897">
    <property type="entry name" value="Protease propeptides/inhibitors"/>
    <property type="match status" value="1"/>
</dbReference>
<evidence type="ECO:0000256" key="8">
    <source>
        <dbReference type="SAM" id="SignalP"/>
    </source>
</evidence>
<reference evidence="11 12" key="1">
    <citation type="submission" date="2017-05" db="EMBL/GenBank/DDBJ databases">
        <authorList>
            <person name="Varghese N."/>
            <person name="Submissions S."/>
        </authorList>
    </citation>
    <scope>NUCLEOTIDE SEQUENCE [LARGE SCALE GENOMIC DNA]</scope>
    <source>
        <strain evidence="11 12">DSM 15360</strain>
    </source>
</reference>
<keyword evidence="4 5" id="KW-0720">Serine protease</keyword>
<evidence type="ECO:0000256" key="2">
    <source>
        <dbReference type="ARBA" id="ARBA00022670"/>
    </source>
</evidence>
<gene>
    <name evidence="11" type="ORF">SAMN06265367_107195</name>
</gene>
<dbReference type="PROSITE" id="PS51892">
    <property type="entry name" value="SUBTILASE"/>
    <property type="match status" value="1"/>
</dbReference>
<evidence type="ECO:0000256" key="5">
    <source>
        <dbReference type="PROSITE-ProRule" id="PRU01240"/>
    </source>
</evidence>
<evidence type="ECO:0000259" key="9">
    <source>
        <dbReference type="Pfam" id="PF00082"/>
    </source>
</evidence>
<proteinExistence type="inferred from homology"/>
<dbReference type="Proteomes" id="UP001157915">
    <property type="component" value="Unassembled WGS sequence"/>
</dbReference>
<dbReference type="PROSITE" id="PS00136">
    <property type="entry name" value="SUBTILASE_ASP"/>
    <property type="match status" value="1"/>
</dbReference>
<dbReference type="Gene3D" id="3.30.70.80">
    <property type="entry name" value="Peptidase S8 propeptide/proteinase inhibitor I9"/>
    <property type="match status" value="1"/>
</dbReference>
<feature type="region of interest" description="Disordered" evidence="7">
    <location>
        <begin position="136"/>
        <end position="157"/>
    </location>
</feature>
<evidence type="ECO:0000259" key="10">
    <source>
        <dbReference type="Pfam" id="PF05922"/>
    </source>
</evidence>
<dbReference type="SUPFAM" id="SSF52743">
    <property type="entry name" value="Subtilisin-like"/>
    <property type="match status" value="1"/>
</dbReference>